<dbReference type="PANTHER" id="PTHR12919">
    <property type="entry name" value="30S RIBOSOMAL PROTEIN S16"/>
    <property type="match status" value="1"/>
</dbReference>
<dbReference type="PANTHER" id="PTHR12919:SF20">
    <property type="entry name" value="SMALL RIBOSOMAL SUBUNIT PROTEIN BS16M"/>
    <property type="match status" value="1"/>
</dbReference>
<dbReference type="AlphaFoldDB" id="A0A0X9VZ46"/>
<dbReference type="STRING" id="634113.AUT07_00382"/>
<evidence type="ECO:0000313" key="5">
    <source>
        <dbReference type="Proteomes" id="UP000069926"/>
    </source>
</evidence>
<dbReference type="GO" id="GO:0005737">
    <property type="term" value="C:cytoplasm"/>
    <property type="evidence" value="ECO:0007669"/>
    <property type="project" value="UniProtKB-ARBA"/>
</dbReference>
<dbReference type="GO" id="GO:0015935">
    <property type="term" value="C:small ribosomal subunit"/>
    <property type="evidence" value="ECO:0007669"/>
    <property type="project" value="TreeGrafter"/>
</dbReference>
<dbReference type="NCBIfam" id="TIGR00002">
    <property type="entry name" value="S16"/>
    <property type="match status" value="1"/>
</dbReference>
<evidence type="ECO:0000256" key="1">
    <source>
        <dbReference type="ARBA" id="ARBA00022980"/>
    </source>
</evidence>
<name>A0A0X9VZ46_9GAMM</name>
<dbReference type="RefSeq" id="WP_066283454.1">
    <property type="nucleotide sequence ID" value="NZ_CP013920.1"/>
</dbReference>
<gene>
    <name evidence="3 4" type="primary">rpsP</name>
    <name evidence="4" type="ORF">AUT07_00382</name>
</gene>
<reference evidence="4 5" key="1">
    <citation type="submission" date="2016-01" db="EMBL/GenBank/DDBJ databases">
        <title>Genome sequence of Ca. Arsenophonus lipopteni, the exclusive symbiont of a blood sucking fly Lipoptena cervi (Diptera: Hippoboscidae).</title>
        <authorList>
            <person name="Novakova E."/>
            <person name="Hypsa V."/>
            <person name="Nguyen P."/>
            <person name="Husnik F."/>
            <person name="Darby A.C."/>
        </authorList>
    </citation>
    <scope>NUCLEOTIDE SEQUENCE [LARGE SCALE GENOMIC DNA]</scope>
    <source>
        <strain evidence="4 5">CB</strain>
    </source>
</reference>
<dbReference type="InterPro" id="IPR023803">
    <property type="entry name" value="Ribosomal_bS16_dom_sf"/>
</dbReference>
<keyword evidence="5" id="KW-1185">Reference proteome</keyword>
<dbReference type="KEGG" id="asy:AUT07_00382"/>
<protein>
    <recommendedName>
        <fullName evidence="3">Small ribosomal subunit protein bS16</fullName>
    </recommendedName>
</protein>
<dbReference type="InterPro" id="IPR000307">
    <property type="entry name" value="Ribosomal_bS16"/>
</dbReference>
<accession>A0A0X9VZ46</accession>
<dbReference type="Gene3D" id="3.30.1320.10">
    <property type="match status" value="1"/>
</dbReference>
<keyword evidence="2 3" id="KW-0687">Ribonucleoprotein</keyword>
<proteinExistence type="inferred from homology"/>
<dbReference type="PATRIC" id="fig|634113.3.peg.367"/>
<evidence type="ECO:0000313" key="4">
    <source>
        <dbReference type="EMBL" id="AMA64955.1"/>
    </source>
</evidence>
<sequence>MVSIRLARGGVKKRPFYHIVITDSRNSRDGRFIERLGFFDPISGGKSEQLRLDLDRINYWISIGAKASDRVLTLIKKYKNHLSFDGHVK</sequence>
<dbReference type="GO" id="GO:0003735">
    <property type="term" value="F:structural constituent of ribosome"/>
    <property type="evidence" value="ECO:0007669"/>
    <property type="project" value="InterPro"/>
</dbReference>
<dbReference type="SUPFAM" id="SSF54565">
    <property type="entry name" value="Ribosomal protein S16"/>
    <property type="match status" value="1"/>
</dbReference>
<keyword evidence="1 3" id="KW-0689">Ribosomal protein</keyword>
<dbReference type="OrthoDB" id="9807878at2"/>
<evidence type="ECO:0000256" key="3">
    <source>
        <dbReference type="HAMAP-Rule" id="MF_00385"/>
    </source>
</evidence>
<organism evidence="4 5">
    <name type="scientific">Candidatus Arsenophonus lipoptenae</name>
    <dbReference type="NCBI Taxonomy" id="634113"/>
    <lineage>
        <taxon>Bacteria</taxon>
        <taxon>Pseudomonadati</taxon>
        <taxon>Pseudomonadota</taxon>
        <taxon>Gammaproteobacteria</taxon>
        <taxon>Enterobacterales</taxon>
        <taxon>Morganellaceae</taxon>
        <taxon>Arsenophonus</taxon>
    </lineage>
</organism>
<comment type="similarity">
    <text evidence="3">Belongs to the bacterial ribosomal protein bS16 family.</text>
</comment>
<dbReference type="EMBL" id="CP013920">
    <property type="protein sequence ID" value="AMA64955.1"/>
    <property type="molecule type" value="Genomic_DNA"/>
</dbReference>
<dbReference type="Pfam" id="PF00886">
    <property type="entry name" value="Ribosomal_S16"/>
    <property type="match status" value="1"/>
</dbReference>
<dbReference type="Proteomes" id="UP000069926">
    <property type="component" value="Chromosome"/>
</dbReference>
<dbReference type="HAMAP" id="MF_00385">
    <property type="entry name" value="Ribosomal_bS16"/>
    <property type="match status" value="1"/>
</dbReference>
<dbReference type="GO" id="GO:0006412">
    <property type="term" value="P:translation"/>
    <property type="evidence" value="ECO:0007669"/>
    <property type="project" value="UniProtKB-UniRule"/>
</dbReference>
<evidence type="ECO:0000256" key="2">
    <source>
        <dbReference type="ARBA" id="ARBA00023274"/>
    </source>
</evidence>